<dbReference type="InterPro" id="IPR041854">
    <property type="entry name" value="BFD-like_2Fe2S-bd_dom_sf"/>
</dbReference>
<dbReference type="Gene3D" id="1.10.10.1100">
    <property type="entry name" value="BFD-like [2Fe-2S]-binding domain"/>
    <property type="match status" value="1"/>
</dbReference>
<dbReference type="CDD" id="cd19946">
    <property type="entry name" value="GlpA-like_Fer2_BFD-like"/>
    <property type="match status" value="1"/>
</dbReference>
<keyword evidence="4" id="KW-0670">Pyruvate</keyword>
<keyword evidence="5" id="KW-1185">Reference proteome</keyword>
<dbReference type="GO" id="GO:0016491">
    <property type="term" value="F:oxidoreductase activity"/>
    <property type="evidence" value="ECO:0007669"/>
    <property type="project" value="UniProtKB-KW"/>
</dbReference>
<feature type="domain" description="BFD-like [2Fe-2S]-binding" evidence="2">
    <location>
        <begin position="360"/>
        <end position="410"/>
    </location>
</feature>
<dbReference type="InterPro" id="IPR023753">
    <property type="entry name" value="FAD/NAD-binding_dom"/>
</dbReference>
<gene>
    <name evidence="4" type="ORF">LX16_1561</name>
</gene>
<dbReference type="InterPro" id="IPR017224">
    <property type="entry name" value="Opine_Oxase_asu/HCN_bsu"/>
</dbReference>
<evidence type="ECO:0000256" key="1">
    <source>
        <dbReference type="ARBA" id="ARBA00023002"/>
    </source>
</evidence>
<dbReference type="Gene3D" id="3.50.50.60">
    <property type="entry name" value="FAD/NAD(P)-binding domain"/>
    <property type="match status" value="2"/>
</dbReference>
<dbReference type="SUPFAM" id="SSF51905">
    <property type="entry name" value="FAD/NAD(P)-binding domain"/>
    <property type="match status" value="1"/>
</dbReference>
<feature type="domain" description="FAD/NAD(P)-binding" evidence="3">
    <location>
        <begin position="2"/>
        <end position="302"/>
    </location>
</feature>
<dbReference type="InterPro" id="IPR036188">
    <property type="entry name" value="FAD/NAD-bd_sf"/>
</dbReference>
<evidence type="ECO:0000313" key="4">
    <source>
        <dbReference type="EMBL" id="TWJ15845.1"/>
    </source>
</evidence>
<dbReference type="AlphaFoldDB" id="A0A562VDB0"/>
<dbReference type="InterPro" id="IPR051691">
    <property type="entry name" value="Metab_Enz_Cyan_OpOx_G3PDH"/>
</dbReference>
<evidence type="ECO:0000259" key="2">
    <source>
        <dbReference type="Pfam" id="PF04324"/>
    </source>
</evidence>
<proteinExistence type="predicted"/>
<dbReference type="Proteomes" id="UP000321617">
    <property type="component" value="Unassembled WGS sequence"/>
</dbReference>
<dbReference type="PANTHER" id="PTHR42949">
    <property type="entry name" value="ANAEROBIC GLYCEROL-3-PHOSPHATE DEHYDROGENASE SUBUNIT B"/>
    <property type="match status" value="1"/>
</dbReference>
<reference evidence="4 5" key="1">
    <citation type="journal article" date="2013" name="Stand. Genomic Sci.">
        <title>Genomic Encyclopedia of Type Strains, Phase I: The one thousand microbial genomes (KMG-I) project.</title>
        <authorList>
            <person name="Kyrpides N.C."/>
            <person name="Woyke T."/>
            <person name="Eisen J.A."/>
            <person name="Garrity G."/>
            <person name="Lilburn T.G."/>
            <person name="Beck B.J."/>
            <person name="Whitman W.B."/>
            <person name="Hugenholtz P."/>
            <person name="Klenk H.P."/>
        </authorList>
    </citation>
    <scope>NUCLEOTIDE SEQUENCE [LARGE SCALE GENOMIC DNA]</scope>
    <source>
        <strain evidence="4 5">DSM 45044</strain>
    </source>
</reference>
<keyword evidence="1" id="KW-0560">Oxidoreductase</keyword>
<dbReference type="OrthoDB" id="9801699at2"/>
<dbReference type="PRINTS" id="PR00411">
    <property type="entry name" value="PNDRDTASEI"/>
</dbReference>
<organism evidence="4 5">
    <name type="scientific">Stackebrandtia albiflava</name>
    <dbReference type="NCBI Taxonomy" id="406432"/>
    <lineage>
        <taxon>Bacteria</taxon>
        <taxon>Bacillati</taxon>
        <taxon>Actinomycetota</taxon>
        <taxon>Actinomycetes</taxon>
        <taxon>Glycomycetales</taxon>
        <taxon>Glycomycetaceae</taxon>
        <taxon>Stackebrandtia</taxon>
    </lineage>
</organism>
<dbReference type="EMBL" id="VLLL01000005">
    <property type="protein sequence ID" value="TWJ15845.1"/>
    <property type="molecule type" value="Genomic_DNA"/>
</dbReference>
<comment type="caution">
    <text evidence="4">The sequence shown here is derived from an EMBL/GenBank/DDBJ whole genome shotgun (WGS) entry which is preliminary data.</text>
</comment>
<accession>A0A562VDB0</accession>
<dbReference type="PANTHER" id="PTHR42949:SF3">
    <property type="entry name" value="ANAEROBIC GLYCEROL-3-PHOSPHATE DEHYDROGENASE SUBUNIT B"/>
    <property type="match status" value="1"/>
</dbReference>
<dbReference type="InterPro" id="IPR007419">
    <property type="entry name" value="BFD-like_2Fe2S-bd_dom"/>
</dbReference>
<evidence type="ECO:0000313" key="5">
    <source>
        <dbReference type="Proteomes" id="UP000321617"/>
    </source>
</evidence>
<dbReference type="PIRSF" id="PIRSF037495">
    <property type="entry name" value="Opine_OX_OoxA/HcnB"/>
    <property type="match status" value="1"/>
</dbReference>
<sequence>MYDLVVIGAGPAGMAAAEVVADHGGTVAVVDAGDQPGGQFHRHRPGEVHGRRLEALYAVAARVDMRYGHRVWTVERAGDRFAVRCVVGQREPASAVVSGRAVLLATGAHDRVVPFPGADLPGVMTAGGAQALLKGGGVVPSGRIVVAGTGVFLLPVAAGLAAAGGRVRGVYEANRPGRRLSSMAGEWGRIAEAGGYASRLVRHRVGFHRGQAVVAAHGRDRLTAVTVARLTANWRVVPGSRRRIECDVLAVGYGFTPQLELAEALGCRLEPGASGDPVVAVSATQRTSVPGVYAAGEVTGVGGASSAELEGRLAGHAVMGVRPPGRLLTGRAQARRFAYRLETAFPVRDGWRSWLTDDTVVCRCESVTWSGVRGAASAGAVDARTVKLLSRAGMGYCQGRVCGYAVNRLVGGDPMSVPVRRPIAQPLPLGLLAEEGEP</sequence>
<name>A0A562VDB0_9ACTN</name>
<dbReference type="Pfam" id="PF07992">
    <property type="entry name" value="Pyr_redox_2"/>
    <property type="match status" value="1"/>
</dbReference>
<dbReference type="PRINTS" id="PR00368">
    <property type="entry name" value="FADPNR"/>
</dbReference>
<protein>
    <submittedName>
        <fullName evidence="4">Pyruvate/2-oxoglutarate dehydrogenase complex dihydrolipoamide dehydrogenase (E3) component</fullName>
    </submittedName>
</protein>
<dbReference type="Pfam" id="PF04324">
    <property type="entry name" value="Fer2_BFD"/>
    <property type="match status" value="1"/>
</dbReference>
<evidence type="ECO:0000259" key="3">
    <source>
        <dbReference type="Pfam" id="PF07992"/>
    </source>
</evidence>
<dbReference type="RefSeq" id="WP_147135193.1">
    <property type="nucleotide sequence ID" value="NZ_BAABIJ010000001.1"/>
</dbReference>